<dbReference type="Gene3D" id="1.10.1740.10">
    <property type="match status" value="1"/>
</dbReference>
<evidence type="ECO:0000313" key="3">
    <source>
        <dbReference type="EMBL" id="SMC45810.1"/>
    </source>
</evidence>
<dbReference type="SUPFAM" id="SSF88659">
    <property type="entry name" value="Sigma3 and sigma4 domains of RNA polymerase sigma factors"/>
    <property type="match status" value="1"/>
</dbReference>
<dbReference type="Gene3D" id="1.10.10.10">
    <property type="entry name" value="Winged helix-like DNA-binding domain superfamily/Winged helix DNA-binding domain"/>
    <property type="match status" value="1"/>
</dbReference>
<evidence type="ECO:0000313" key="4">
    <source>
        <dbReference type="Proteomes" id="UP000192634"/>
    </source>
</evidence>
<name>A0A1W1ZBM1_9MICO</name>
<dbReference type="GO" id="GO:0006352">
    <property type="term" value="P:DNA-templated transcription initiation"/>
    <property type="evidence" value="ECO:0007669"/>
    <property type="project" value="InterPro"/>
</dbReference>
<dbReference type="InterPro" id="IPR036388">
    <property type="entry name" value="WH-like_DNA-bd_sf"/>
</dbReference>
<accession>A0A1W1ZBM1</accession>
<sequence>MAPGSPRADAAVRAAEVARTGYGRLVALLAAADGDIAAAEDALGDALERALRRWPEDGIPDRPEAWLLTVARNRQRDRWRSASHRTSVELEPDRHSPALLEDVDPDALPDHRLALMAACAHPAIDPGVRTPLMLGVVLGCTAEQIGRAMSVPTTTMASRLVRAKRRIRERGIPVEVPGSDVLPERMAAIREAVHGVHAIEWASSDPEPVSDLVGEALHLSELLTRLAPHDAEAHGLAALVALSASRLPARGGRDGFVPLAEQDPRLWDPDLIARGEEHLRAGHALGELGRFQVEAAIQAVHCARRRTGRTDWSALRRLHEMLLALAPTRGARVSHAVVTAEGVGPQAGLDLLDALEPVRPAFQPEWAARGHLLALLGRADEARTAWQRAISLTTAPAQRRHLEEQVAALADPGRRGALPSPD</sequence>
<dbReference type="InterPro" id="IPR007627">
    <property type="entry name" value="RNA_pol_sigma70_r2"/>
</dbReference>
<dbReference type="PANTHER" id="PTHR47756:SF2">
    <property type="entry name" value="BLL6612 PROTEIN"/>
    <property type="match status" value="1"/>
</dbReference>
<dbReference type="InterPro" id="IPR013325">
    <property type="entry name" value="RNA_pol_sigma_r2"/>
</dbReference>
<dbReference type="Pfam" id="PF20239">
    <property type="entry name" value="DUF6596"/>
    <property type="match status" value="1"/>
</dbReference>
<dbReference type="PANTHER" id="PTHR47756">
    <property type="entry name" value="BLL6612 PROTEIN-RELATED"/>
    <property type="match status" value="1"/>
</dbReference>
<organism evidence="3 4">
    <name type="scientific">Janibacter indicus</name>
    <dbReference type="NCBI Taxonomy" id="857417"/>
    <lineage>
        <taxon>Bacteria</taxon>
        <taxon>Bacillati</taxon>
        <taxon>Actinomycetota</taxon>
        <taxon>Actinomycetes</taxon>
        <taxon>Micrococcales</taxon>
        <taxon>Intrasporangiaceae</taxon>
        <taxon>Janibacter</taxon>
    </lineage>
</organism>
<protein>
    <submittedName>
        <fullName evidence="3">RNA polymerase sigma-70 factor, ECF subfamily</fullName>
    </submittedName>
</protein>
<dbReference type="SUPFAM" id="SSF88946">
    <property type="entry name" value="Sigma2 domain of RNA polymerase sigma factors"/>
    <property type="match status" value="1"/>
</dbReference>
<feature type="domain" description="RNA polymerase sigma-70 region 2" evidence="1">
    <location>
        <begin position="24"/>
        <end position="83"/>
    </location>
</feature>
<gene>
    <name evidence="3" type="ORF">SAMN06296429_103301</name>
</gene>
<dbReference type="GO" id="GO:0003700">
    <property type="term" value="F:DNA-binding transcription factor activity"/>
    <property type="evidence" value="ECO:0007669"/>
    <property type="project" value="InterPro"/>
</dbReference>
<dbReference type="InterPro" id="IPR013324">
    <property type="entry name" value="RNA_pol_sigma_r3/r4-like"/>
</dbReference>
<dbReference type="EMBL" id="FWXN01000003">
    <property type="protein sequence ID" value="SMC45810.1"/>
    <property type="molecule type" value="Genomic_DNA"/>
</dbReference>
<dbReference type="InterPro" id="IPR046531">
    <property type="entry name" value="DUF6596"/>
</dbReference>
<dbReference type="Pfam" id="PF04542">
    <property type="entry name" value="Sigma70_r2"/>
    <property type="match status" value="1"/>
</dbReference>
<evidence type="ECO:0000259" key="2">
    <source>
        <dbReference type="Pfam" id="PF20239"/>
    </source>
</evidence>
<dbReference type="OrthoDB" id="9780299at2"/>
<dbReference type="AlphaFoldDB" id="A0A1W1ZBM1"/>
<dbReference type="Proteomes" id="UP000192634">
    <property type="component" value="Unassembled WGS sequence"/>
</dbReference>
<reference evidence="3 4" key="1">
    <citation type="submission" date="2017-04" db="EMBL/GenBank/DDBJ databases">
        <authorList>
            <person name="Afonso C.L."/>
            <person name="Miller P.J."/>
            <person name="Scott M.A."/>
            <person name="Spackman E."/>
            <person name="Goraichik I."/>
            <person name="Dimitrov K.M."/>
            <person name="Suarez D.L."/>
            <person name="Swayne D.E."/>
        </authorList>
    </citation>
    <scope>NUCLEOTIDE SEQUENCE [LARGE SCALE GENOMIC DNA]</scope>
    <source>
        <strain evidence="3 4">CGMCC 1.12511</strain>
    </source>
</reference>
<feature type="domain" description="DUF6596" evidence="2">
    <location>
        <begin position="185"/>
        <end position="281"/>
    </location>
</feature>
<proteinExistence type="predicted"/>
<evidence type="ECO:0000259" key="1">
    <source>
        <dbReference type="Pfam" id="PF04542"/>
    </source>
</evidence>